<sequence>MRVTLRARPTRRFSGLMSRCTYPRAWTAESARRIPDASAAASASGSGSSRSTRRSARVGASRYSITTYGAPWAVRPCSWTAGTWGGPTRVSAVISCSR</sequence>
<evidence type="ECO:0000313" key="3">
    <source>
        <dbReference type="Proteomes" id="UP000295781"/>
    </source>
</evidence>
<feature type="region of interest" description="Disordered" evidence="1">
    <location>
        <begin position="32"/>
        <end position="58"/>
    </location>
</feature>
<protein>
    <submittedName>
        <fullName evidence="2">Uncharacterized protein</fullName>
    </submittedName>
</protein>
<evidence type="ECO:0000313" key="2">
    <source>
        <dbReference type="EMBL" id="AUX22494.1"/>
    </source>
</evidence>
<dbReference type="AlphaFoldDB" id="A0A4P2PZX6"/>
<dbReference type="AntiFam" id="ANF00109">
    <property type="entry name" value="Shadow ORF (opposite afsK)"/>
</dbReference>
<name>A0A4P2PZX6_SORCE</name>
<dbReference type="Proteomes" id="UP000295781">
    <property type="component" value="Chromosome"/>
</dbReference>
<feature type="compositionally biased region" description="Low complexity" evidence="1">
    <location>
        <begin position="36"/>
        <end position="50"/>
    </location>
</feature>
<dbReference type="EMBL" id="CP012670">
    <property type="protein sequence ID" value="AUX22494.1"/>
    <property type="molecule type" value="Genomic_DNA"/>
</dbReference>
<accession>A0A4P2PZX6</accession>
<reference evidence="2 3" key="1">
    <citation type="submission" date="2015-09" db="EMBL/GenBank/DDBJ databases">
        <title>Sorangium comparison.</title>
        <authorList>
            <person name="Zaburannyi N."/>
            <person name="Bunk B."/>
            <person name="Overmann J."/>
            <person name="Mueller R."/>
        </authorList>
    </citation>
    <scope>NUCLEOTIDE SEQUENCE [LARGE SCALE GENOMIC DNA]</scope>
    <source>
        <strain evidence="2 3">So ceGT47</strain>
    </source>
</reference>
<proteinExistence type="predicted"/>
<organism evidence="2 3">
    <name type="scientific">Sorangium cellulosum</name>
    <name type="common">Polyangium cellulosum</name>
    <dbReference type="NCBI Taxonomy" id="56"/>
    <lineage>
        <taxon>Bacteria</taxon>
        <taxon>Pseudomonadati</taxon>
        <taxon>Myxococcota</taxon>
        <taxon>Polyangia</taxon>
        <taxon>Polyangiales</taxon>
        <taxon>Polyangiaceae</taxon>
        <taxon>Sorangium</taxon>
    </lineage>
</organism>
<evidence type="ECO:0000256" key="1">
    <source>
        <dbReference type="SAM" id="MobiDB-lite"/>
    </source>
</evidence>
<gene>
    <name evidence="2" type="ORF">SOCEGT47_029970</name>
</gene>